<name>A0A1H6M5W1_9GAMM</name>
<keyword evidence="1" id="KW-0812">Transmembrane</keyword>
<proteinExistence type="predicted"/>
<dbReference type="AlphaFoldDB" id="A0A1H6M5W1"/>
<dbReference type="EMBL" id="CDSC02000347">
    <property type="protein sequence ID" value="SEH94252.1"/>
    <property type="molecule type" value="Genomic_DNA"/>
</dbReference>
<dbReference type="Proteomes" id="UP000198988">
    <property type="component" value="Unassembled WGS sequence"/>
</dbReference>
<evidence type="ECO:0000313" key="2">
    <source>
        <dbReference type="EMBL" id="SEH94252.1"/>
    </source>
</evidence>
<keyword evidence="1" id="KW-0472">Membrane</keyword>
<accession>A0A1H6M5W1</accession>
<evidence type="ECO:0000256" key="1">
    <source>
        <dbReference type="SAM" id="Phobius"/>
    </source>
</evidence>
<protein>
    <submittedName>
        <fullName evidence="2">Uncharacterized protein</fullName>
    </submittedName>
</protein>
<reference evidence="3" key="1">
    <citation type="submission" date="2016-06" db="EMBL/GenBank/DDBJ databases">
        <authorList>
            <person name="Petersen J."/>
            <person name="Sayavedra L."/>
        </authorList>
    </citation>
    <scope>NUCLEOTIDE SEQUENCE [LARGE SCALE GENOMIC DNA]</scope>
    <source>
        <strain evidence="3">BazSymA</strain>
    </source>
</reference>
<gene>
    <name evidence="2" type="ORF">BAZSYMA_ACONTIG00457_0</name>
</gene>
<evidence type="ECO:0000313" key="3">
    <source>
        <dbReference type="Proteomes" id="UP000198988"/>
    </source>
</evidence>
<feature type="transmembrane region" description="Helical" evidence="1">
    <location>
        <begin position="26"/>
        <end position="45"/>
    </location>
</feature>
<sequence length="47" mass="4958">MASSTESVIALKLILLPSTSLTSLNTISSLLSISKFSALILSLIFTM</sequence>
<keyword evidence="1" id="KW-1133">Transmembrane helix</keyword>
<organism evidence="2 3">
    <name type="scientific">Bathymodiolus azoricus thioautotrophic gill symbiont</name>
    <dbReference type="NCBI Taxonomy" id="235205"/>
    <lineage>
        <taxon>Bacteria</taxon>
        <taxon>Pseudomonadati</taxon>
        <taxon>Pseudomonadota</taxon>
        <taxon>Gammaproteobacteria</taxon>
        <taxon>sulfur-oxidizing symbionts</taxon>
    </lineage>
</organism>